<proteinExistence type="predicted"/>
<accession>A0A0L8HYM5</accession>
<feature type="region of interest" description="Disordered" evidence="2">
    <location>
        <begin position="51"/>
        <end position="187"/>
    </location>
</feature>
<evidence type="ECO:0000313" key="4">
    <source>
        <dbReference type="EMBL" id="KOF93905.1"/>
    </source>
</evidence>
<keyword evidence="1" id="KW-0479">Metal-binding</keyword>
<reference evidence="4" key="1">
    <citation type="submission" date="2015-07" db="EMBL/GenBank/DDBJ databases">
        <title>MeaNS - Measles Nucleotide Surveillance Program.</title>
        <authorList>
            <person name="Tran T."/>
            <person name="Druce J."/>
        </authorList>
    </citation>
    <scope>NUCLEOTIDE SEQUENCE</scope>
    <source>
        <strain evidence="4">UCB-OBI-ISO-001</strain>
        <tissue evidence="4">Gonad</tissue>
    </source>
</reference>
<feature type="compositionally biased region" description="Basic residues" evidence="2">
    <location>
        <begin position="150"/>
        <end position="159"/>
    </location>
</feature>
<dbReference type="AlphaFoldDB" id="A0A0L8HYM5"/>
<keyword evidence="1" id="KW-0862">Zinc</keyword>
<dbReference type="EMBL" id="KQ417064">
    <property type="protein sequence ID" value="KOF93905.1"/>
    <property type="molecule type" value="Genomic_DNA"/>
</dbReference>
<organism evidence="4">
    <name type="scientific">Octopus bimaculoides</name>
    <name type="common">California two-spotted octopus</name>
    <dbReference type="NCBI Taxonomy" id="37653"/>
    <lineage>
        <taxon>Eukaryota</taxon>
        <taxon>Metazoa</taxon>
        <taxon>Spiralia</taxon>
        <taxon>Lophotrochozoa</taxon>
        <taxon>Mollusca</taxon>
        <taxon>Cephalopoda</taxon>
        <taxon>Coleoidea</taxon>
        <taxon>Octopodiformes</taxon>
        <taxon>Octopoda</taxon>
        <taxon>Incirrata</taxon>
        <taxon>Octopodidae</taxon>
        <taxon>Octopus</taxon>
    </lineage>
</organism>
<dbReference type="GO" id="GO:0003676">
    <property type="term" value="F:nucleic acid binding"/>
    <property type="evidence" value="ECO:0007669"/>
    <property type="project" value="InterPro"/>
</dbReference>
<dbReference type="SUPFAM" id="SSF57756">
    <property type="entry name" value="Retrovirus zinc finger-like domains"/>
    <property type="match status" value="1"/>
</dbReference>
<feature type="domain" description="CCHC-type" evidence="3">
    <location>
        <begin position="8"/>
        <end position="24"/>
    </location>
</feature>
<dbReference type="GO" id="GO:0008270">
    <property type="term" value="F:zinc ion binding"/>
    <property type="evidence" value="ECO:0007669"/>
    <property type="project" value="UniProtKB-KW"/>
</dbReference>
<evidence type="ECO:0000259" key="3">
    <source>
        <dbReference type="PROSITE" id="PS50158"/>
    </source>
</evidence>
<sequence length="187" mass="21976">MLEGRSPKCYGCGERGHLRRKCPRGAVEMVEESTQEDIVVENKQKQKIEYDGNVAEVKSRKRERRKSPTTVDLKKSKGMEEETQPTTRSEENLPVEVPAKESKGHSDQKQDNPELRKPKNIDTEKKHVELQSNEHTDTQIQEHTKQQVNRNKKRQHEKHKQKENYSEMGHPNVKDCKSERHCEREKR</sequence>
<evidence type="ECO:0000256" key="2">
    <source>
        <dbReference type="SAM" id="MobiDB-lite"/>
    </source>
</evidence>
<keyword evidence="1" id="KW-0863">Zinc-finger</keyword>
<dbReference type="InterPro" id="IPR036875">
    <property type="entry name" value="Znf_CCHC_sf"/>
</dbReference>
<evidence type="ECO:0000256" key="1">
    <source>
        <dbReference type="PROSITE-ProRule" id="PRU00047"/>
    </source>
</evidence>
<feature type="compositionally biased region" description="Basic and acidic residues" evidence="2">
    <location>
        <begin position="172"/>
        <end position="187"/>
    </location>
</feature>
<dbReference type="PROSITE" id="PS50158">
    <property type="entry name" value="ZF_CCHC"/>
    <property type="match status" value="1"/>
</dbReference>
<gene>
    <name evidence="4" type="ORF">OCBIM_22003217mg</name>
</gene>
<protein>
    <recommendedName>
        <fullName evidence="3">CCHC-type domain-containing protein</fullName>
    </recommendedName>
</protein>
<feature type="compositionally biased region" description="Basic and acidic residues" evidence="2">
    <location>
        <begin position="98"/>
        <end position="145"/>
    </location>
</feature>
<dbReference type="InterPro" id="IPR001878">
    <property type="entry name" value="Znf_CCHC"/>
</dbReference>
<name>A0A0L8HYM5_OCTBM</name>
<dbReference type="Gene3D" id="4.10.60.10">
    <property type="entry name" value="Zinc finger, CCHC-type"/>
    <property type="match status" value="1"/>
</dbReference>
<dbReference type="SMART" id="SM00343">
    <property type="entry name" value="ZnF_C2HC"/>
    <property type="match status" value="1"/>
</dbReference>